<organism evidence="7 8">
    <name type="scientific">Penicillium olsonii</name>
    <dbReference type="NCBI Taxonomy" id="99116"/>
    <lineage>
        <taxon>Eukaryota</taxon>
        <taxon>Fungi</taxon>
        <taxon>Dikarya</taxon>
        <taxon>Ascomycota</taxon>
        <taxon>Pezizomycotina</taxon>
        <taxon>Eurotiomycetes</taxon>
        <taxon>Eurotiomycetidae</taxon>
        <taxon>Eurotiales</taxon>
        <taxon>Aspergillaceae</taxon>
        <taxon>Penicillium</taxon>
    </lineage>
</organism>
<gene>
    <name evidence="7" type="ORF">POLS_LOCUS3266</name>
</gene>
<reference evidence="7" key="1">
    <citation type="submission" date="2021-07" db="EMBL/GenBank/DDBJ databases">
        <authorList>
            <person name="Branca A.L. A."/>
        </authorList>
    </citation>
    <scope>NUCLEOTIDE SEQUENCE</scope>
</reference>
<dbReference type="GO" id="GO:0003677">
    <property type="term" value="F:DNA binding"/>
    <property type="evidence" value="ECO:0007669"/>
    <property type="project" value="UniProtKB-KW"/>
</dbReference>
<keyword evidence="4" id="KW-0238">DNA-binding</keyword>
<dbReference type="Proteomes" id="UP001153618">
    <property type="component" value="Unassembled WGS sequence"/>
</dbReference>
<protein>
    <submittedName>
        <fullName evidence="7">Uncharacterized protein</fullName>
    </submittedName>
</protein>
<dbReference type="InterPro" id="IPR052360">
    <property type="entry name" value="Transcr_Regulatory_Proteins"/>
</dbReference>
<keyword evidence="8" id="KW-1185">Reference proteome</keyword>
<keyword evidence="1" id="KW-0479">Metal-binding</keyword>
<proteinExistence type="predicted"/>
<dbReference type="PANTHER" id="PTHR36206:SF12">
    <property type="entry name" value="ASPERCRYPTIN BIOSYNTHESIS CLUSTER-SPECIFIC TRANSCRIPTION REGULATOR ATNN-RELATED"/>
    <property type="match status" value="1"/>
</dbReference>
<evidence type="ECO:0000256" key="4">
    <source>
        <dbReference type="ARBA" id="ARBA00023125"/>
    </source>
</evidence>
<name>A0A9W4HLL0_PENOL</name>
<evidence type="ECO:0000256" key="6">
    <source>
        <dbReference type="ARBA" id="ARBA00023242"/>
    </source>
</evidence>
<dbReference type="EMBL" id="CAJVOS010000016">
    <property type="protein sequence ID" value="CAG8051104.1"/>
    <property type="molecule type" value="Genomic_DNA"/>
</dbReference>
<evidence type="ECO:0000256" key="2">
    <source>
        <dbReference type="ARBA" id="ARBA00022833"/>
    </source>
</evidence>
<keyword evidence="6" id="KW-0539">Nucleus</keyword>
<keyword evidence="5" id="KW-0804">Transcription</keyword>
<evidence type="ECO:0000256" key="5">
    <source>
        <dbReference type="ARBA" id="ARBA00023163"/>
    </source>
</evidence>
<evidence type="ECO:0000256" key="3">
    <source>
        <dbReference type="ARBA" id="ARBA00023015"/>
    </source>
</evidence>
<dbReference type="PANTHER" id="PTHR36206">
    <property type="entry name" value="ASPERCRYPTIN BIOSYNTHESIS CLUSTER-SPECIFIC TRANSCRIPTION REGULATOR ATNN-RELATED"/>
    <property type="match status" value="1"/>
</dbReference>
<keyword evidence="3" id="KW-0805">Transcription regulation</keyword>
<comment type="caution">
    <text evidence="7">The sequence shown here is derived from an EMBL/GenBank/DDBJ whole genome shotgun (WGS) entry which is preliminary data.</text>
</comment>
<dbReference type="OrthoDB" id="2593732at2759"/>
<dbReference type="Pfam" id="PF11951">
    <property type="entry name" value="Fungal_trans_2"/>
    <property type="match status" value="1"/>
</dbReference>
<keyword evidence="2" id="KW-0862">Zinc</keyword>
<accession>A0A9W4HLL0</accession>
<evidence type="ECO:0000313" key="7">
    <source>
        <dbReference type="EMBL" id="CAG8051104.1"/>
    </source>
</evidence>
<dbReference type="GO" id="GO:0046872">
    <property type="term" value="F:metal ion binding"/>
    <property type="evidence" value="ECO:0007669"/>
    <property type="project" value="UniProtKB-KW"/>
</dbReference>
<dbReference type="InterPro" id="IPR021858">
    <property type="entry name" value="Fun_TF"/>
</dbReference>
<evidence type="ECO:0000313" key="8">
    <source>
        <dbReference type="Proteomes" id="UP001153618"/>
    </source>
</evidence>
<dbReference type="AlphaFoldDB" id="A0A9W4HLL0"/>
<sequence length="458" mass="51704">MTSLSLTPFRSHLTWNERWYLDYYRSRAAVRLGNYYISPFWNGLVLQICDQHPVVCHAAIALGAYYHQLEKFRHGEKADLESLPALYHSTKAITCLRESLARDSAALTGSTNYIQKELVIVTCALFANLAFLQGDLPAFRSHLTSGYNLLKQWEIEKRSLSGFLLTQLFVRIRGHSAFCSNPKLLQILPDDADYFHVEYSMLPRNAVPSSNMSKTLFTPIDQLDRIWNLTSILNGVVIHGTYSDFEVGPACSLNDHAIEISTNIQLVLRASHNQPPGNNDSLKLVALWAEVIGIKVAVAQIPGSDEIAYDDHLEQFQRAAKMALDLSDPGTNVERLSPMFYEVSVVPALLWIGLKCRNWLVRRDVLYILRNLAGDHFWVCATTTALSRLILLESSGMKRGEFIPKASRFDRVNVRIDRAASKVELRHCTLRTPTKGNDDDNLEVMEGIATYPYEDNGI</sequence>
<evidence type="ECO:0000256" key="1">
    <source>
        <dbReference type="ARBA" id="ARBA00022723"/>
    </source>
</evidence>